<reference evidence="1" key="1">
    <citation type="journal article" date="2015" name="Nature">
        <title>Complex archaea that bridge the gap between prokaryotes and eukaryotes.</title>
        <authorList>
            <person name="Spang A."/>
            <person name="Saw J.H."/>
            <person name="Jorgensen S.L."/>
            <person name="Zaremba-Niedzwiedzka K."/>
            <person name="Martijn J."/>
            <person name="Lind A.E."/>
            <person name="van Eijk R."/>
            <person name="Schleper C."/>
            <person name="Guy L."/>
            <person name="Ettema T.J."/>
        </authorList>
    </citation>
    <scope>NUCLEOTIDE SEQUENCE</scope>
</reference>
<proteinExistence type="predicted"/>
<gene>
    <name evidence="1" type="ORF">LCGC14_1047270</name>
</gene>
<dbReference type="AlphaFoldDB" id="A0A0F9Q844"/>
<organism evidence="1">
    <name type="scientific">marine sediment metagenome</name>
    <dbReference type="NCBI Taxonomy" id="412755"/>
    <lineage>
        <taxon>unclassified sequences</taxon>
        <taxon>metagenomes</taxon>
        <taxon>ecological metagenomes</taxon>
    </lineage>
</organism>
<evidence type="ECO:0000313" key="1">
    <source>
        <dbReference type="EMBL" id="KKN09376.1"/>
    </source>
</evidence>
<sequence length="71" mass="7799">MITVGQTPEGHVIITMDVPDRIAIRNLALAYAIPFDVMLVGCINKGIDVIGKQVQHSKEHNKHEDGYNGTD</sequence>
<comment type="caution">
    <text evidence="1">The sequence shown here is derived from an EMBL/GenBank/DDBJ whole genome shotgun (WGS) entry which is preliminary data.</text>
</comment>
<dbReference type="EMBL" id="LAZR01004355">
    <property type="protein sequence ID" value="KKN09376.1"/>
    <property type="molecule type" value="Genomic_DNA"/>
</dbReference>
<accession>A0A0F9Q844</accession>
<protein>
    <submittedName>
        <fullName evidence="1">Uncharacterized protein</fullName>
    </submittedName>
</protein>
<name>A0A0F9Q844_9ZZZZ</name>